<gene>
    <name evidence="1" type="ORF">RRG08_022184</name>
</gene>
<organism evidence="1 2">
    <name type="scientific">Elysia crispata</name>
    <name type="common">lettuce slug</name>
    <dbReference type="NCBI Taxonomy" id="231223"/>
    <lineage>
        <taxon>Eukaryota</taxon>
        <taxon>Metazoa</taxon>
        <taxon>Spiralia</taxon>
        <taxon>Lophotrochozoa</taxon>
        <taxon>Mollusca</taxon>
        <taxon>Gastropoda</taxon>
        <taxon>Heterobranchia</taxon>
        <taxon>Euthyneura</taxon>
        <taxon>Panpulmonata</taxon>
        <taxon>Sacoglossa</taxon>
        <taxon>Placobranchoidea</taxon>
        <taxon>Plakobranchidae</taxon>
        <taxon>Elysia</taxon>
    </lineage>
</organism>
<sequence length="154" mass="16994">MVVDLNPTANSPSINLESKQAVVGRHRDNILWYNSSSRPGLWKTVPVTHERLNKKIKGGKGWGKVGWGGVEAGVDLLLVQRHFQRLVKPARSNTHKAVCVQELHQRAGMAVVSTHNHTLNQPHAATQTQEFLGETLLTSATWRAKIFCLCGSSV</sequence>
<protein>
    <submittedName>
        <fullName evidence="1">Uncharacterized protein</fullName>
    </submittedName>
</protein>
<dbReference type="Proteomes" id="UP001283361">
    <property type="component" value="Unassembled WGS sequence"/>
</dbReference>
<dbReference type="AlphaFoldDB" id="A0AAE1CZQ5"/>
<keyword evidence="2" id="KW-1185">Reference proteome</keyword>
<dbReference type="EMBL" id="JAWDGP010006154">
    <property type="protein sequence ID" value="KAK3746319.1"/>
    <property type="molecule type" value="Genomic_DNA"/>
</dbReference>
<proteinExistence type="predicted"/>
<evidence type="ECO:0000313" key="2">
    <source>
        <dbReference type="Proteomes" id="UP001283361"/>
    </source>
</evidence>
<evidence type="ECO:0000313" key="1">
    <source>
        <dbReference type="EMBL" id="KAK3746319.1"/>
    </source>
</evidence>
<accession>A0AAE1CZQ5</accession>
<comment type="caution">
    <text evidence="1">The sequence shown here is derived from an EMBL/GenBank/DDBJ whole genome shotgun (WGS) entry which is preliminary data.</text>
</comment>
<reference evidence="1" key="1">
    <citation type="journal article" date="2023" name="G3 (Bethesda)">
        <title>A reference genome for the long-term kleptoplast-retaining sea slug Elysia crispata morphotype clarki.</title>
        <authorList>
            <person name="Eastman K.E."/>
            <person name="Pendleton A.L."/>
            <person name="Shaikh M.A."/>
            <person name="Suttiyut T."/>
            <person name="Ogas R."/>
            <person name="Tomko P."/>
            <person name="Gavelis G."/>
            <person name="Widhalm J.R."/>
            <person name="Wisecaver J.H."/>
        </authorList>
    </citation>
    <scope>NUCLEOTIDE SEQUENCE</scope>
    <source>
        <strain evidence="1">ECLA1</strain>
    </source>
</reference>
<name>A0AAE1CZQ5_9GAST</name>